<evidence type="ECO:0000259" key="4">
    <source>
        <dbReference type="SMART" id="SM00429"/>
    </source>
</evidence>
<dbReference type="Gene3D" id="2.60.40.10">
    <property type="entry name" value="Immunoglobulins"/>
    <property type="match status" value="3"/>
</dbReference>
<feature type="transmembrane region" description="Helical" evidence="3">
    <location>
        <begin position="2606"/>
        <end position="2626"/>
    </location>
</feature>
<dbReference type="PANTHER" id="PTHR47236:SF4">
    <property type="entry name" value="GENE 9195-RELATED"/>
    <property type="match status" value="1"/>
</dbReference>
<keyword evidence="3" id="KW-0472">Membrane</keyword>
<dbReference type="Pfam" id="PF01833">
    <property type="entry name" value="TIG"/>
    <property type="match status" value="3"/>
</dbReference>
<reference evidence="5 6" key="1">
    <citation type="journal article" date="2012" name="Genome Biol.">
        <title>Genome and low-iron response of an oceanic diatom adapted to chronic iron limitation.</title>
        <authorList>
            <person name="Lommer M."/>
            <person name="Specht M."/>
            <person name="Roy A.S."/>
            <person name="Kraemer L."/>
            <person name="Andreson R."/>
            <person name="Gutowska M.A."/>
            <person name="Wolf J."/>
            <person name="Bergner S.V."/>
            <person name="Schilhabel M.B."/>
            <person name="Klostermeier U.C."/>
            <person name="Beiko R.G."/>
            <person name="Rosenstiel P."/>
            <person name="Hippler M."/>
            <person name="Laroche J."/>
        </authorList>
    </citation>
    <scope>NUCLEOTIDE SEQUENCE [LARGE SCALE GENOMIC DNA]</scope>
    <source>
        <strain evidence="5 6">CCMP1005</strain>
    </source>
</reference>
<keyword evidence="3" id="KW-1133">Transmembrane helix</keyword>
<evidence type="ECO:0000256" key="1">
    <source>
        <dbReference type="SAM" id="Coils"/>
    </source>
</evidence>
<sequence>MRSGKFEYRPHLEVESVVPSSATTAGNITVSVVGGPFRPDESLSCKFGDRSVAGVYVGPTRIKCNAPSHSAGSYPLEVGRNGQDYSLGGYVFRYHHVARLKGIVPPSGPARQAGTNVHVVGENFVNATSLRCRFGSTEVPATFVSSSEVTCSSPPISSNELAPVQVEGYHPRNIHGKLVGFEVSINGQDFTDSGLEFLYLEDIEIKSLSRYSGPSSGGTPVFIRGSNFVNTTNLSCRFGKFNARGRYLTKEAVVCISPPLLRSEHYLNTEAKVDVPLFLSNNGFDYTYGAIYRFTSASPSGHYQPGTEAESTLLICPRGSYCTDQLAKNFTLCGPGTYQPLEGQDSCVTCPIGYFCGDFGLAVPRICPEKYICDERGTNRPKPCPTNHICERGTATFATACPSMLSSGSEICFDNSTDDFGLQASIFPASVWSERHLMPLDEDSNILPTRGRFCRDYQCLELMDSDDFQVFDQSFDYGSTNFPLKRPRCVEGTYCDASIPPSSASSRVCSKGHFCKFGKKYPCPVASYCPVNNLFDPLPCPKGTFNFQIGQLECSKCPIGYHCPTMGLADPSICPPGYVCSKLGLENPNARCPAGFYCQNGTKTSDPFRNDTTLRPYACTPGTFCVAGTGTNEVRDGITGYAQRCTAGFFCEAASPSGRGSGMCPPGFECPRGTATPRPTRKGHYAEHPGTIEASACLPGFYAPTVQTETCYECPPGTSCDYEGLFEAEACPPGTYRASLEETGGLCTPCPEGTWSKNWGLREKGECIRCAPGVICDVEGMTNPCSYSDLPTPYEPIVNFNGMPTLEYEFPQGARPPPYSMDECLALNSALGTEYFYGELVPPYIDILGRGPHFRQTDPTSLRYQSEAKCYRNGQPHGSLVYQRMADYHGYVVLSAALAETSHLISSLSLARSMISKQASRTKGMEGKGSGYIDLPKARVWSPAFNCTKGMKLFNSTLVSDKEKIVFTDADHDYEGGHDIEKCPTFDDELGCFIDSSYEVHKRGECCNIDKFKQRAIRLAGDQFYRGTCEADLICTEAGFSPTQAKPCSAGFVCDEETSSVKARDYPRPPGYESTLAATPDISLLAPGGQLRKLCNEGHFCDVSGDGMPFSAVCPPDHWCPTGTGNPMIGLLANDGLLRGAIDVNSTGPQHLYFRGGELYGMFGSAKNDCFAAALPPLSERYIATTVFNRSHVNPVEYLATRRTFSTTIDRSQPFEERCSRDNKVGFVVDAMRMKNCDCRAQFFTLAAVYRFWKCNANEPLDDLGFAIAAKPLSGGRGKRDFWHPGTRIHKDYDSAIAADPAMEPFGLNYGSGNVCRFVDAVDYLSLTKGRLPSELVSSSSRLLEESSNYLDYEDKPLTIRFASEDVRKYESYSGLKSDVMTEFRSELEQVNQGLRARIDPHVFDLQVAVHLIERHGQRLEDMAFFKRTNEASATSVELNMRIYDFGAPLHWCECRDLLRCPNATTANEGSTALSDCVSTKKEVLQRISLLPAPEGSNFTLTPSTLEGTVDESEILKLGTFDVGIITINQTLLPNNLTYGDHYQISVYEGCKPCPLRYQCESRGDSCLRPSSDRQFEILNQCLKEHRKPVCFGSDGLEKDKGHCSESDKLGRDYILFTEPDIEFCLSRQYFCSEHEWNYRSFRRLCQDTDENGVKSSVYDCIDVLKWQEYSKWRDSVCCSGIPELRGVVTNPCSSKLCAEDSEAVGIIRESLIGVFEAEFGFKPPTRRPLGQYLMNASAQEDIANGSPLELFYEWQSRFDGEADGGTLHNKFKPEQSSAWTTSVGCCRCQRHPLPAYFDWNIPLSGFPDDKHQPVQLAITAIDDVELTVAVELLHGAYYSEFGDYFGGRDKTLLRVHTPSRFDSSYKKATWLSMIEYDSFDQLELDLPLNLPQRSNSPSHVEAGFIVDRPSNVSIGDSRAVQFTSLRPRSDPVGSVLREDDWWQDEDFFAMPYLPFFSNCDGYDSHMSLSRLLEEHPECDQVSHDDTIPTREYSGREPLSDACRGISLTCVFEEEVTMARKRLRWFEATPGSTLFYITKEAVLPDMFLPSNSRERRGATDALDNMRDYDLVPVVLDKVSGGHRHAIPRTIRLELRYYQMTKGRKRLVDARLHFEDICTTQKPEHFGGSLHILDMMQERGIYPCEVDVNGNMKSQHYNLEIHYEALYWFELLNNFEFSGSVYFFFFAVMGLIACMIGMFAYGMNRLLTKLRYPPRFMGLELMKLVSVPQLKGVSLALMPYIATLMIIYTIFMDISFSGIHRNWIGRGIVLEKDQFENSVGRLGSAFTVLGVYTIFRATDKLVPTVQGRRVGDEGKTVSESASALASKRAHFLFTGLSIEAVLLCIWEFSYSNMFRNNIYRFKVAFQLGQIILDLLTTQLMGDRLLAAPLLVSIQMAEMLVTVGARNFTEFSLCYLLEVGLNCVQRLFLYPFVKAVITLSPRWKLMAAEKLGRARGLTREERADWETKYRKVNEEIELRMEGAEPLLDSLAFYSVEKTGSIVLPIMCFLLMLVYHESEMGLRYNIDQHELLYYAMFSMCMIPWMSLVDVCILGSQELLYGWRVYDYFSYQRWRFSNRSRKWNLTSTVDESVSPSLQGFDLLCFSSQHYFILSIIALGFGTKMLGVTICLRQRYNLLGDPVFLVIVPVVIMCCEAVAAVCKFASNATIDAISWNGIWNVSQLQGAMDDVVASRLAVGEGRQEDLEQERQELEALNSDAFRHKFIEKNTPWILQHLFDLITPQILEDPGPDGRPLVEYIRDTYSNLMRTGQGTRRVDERSDISTDASDEDEDGRRNWDRAPLEGTNLAMAQRWLHSARKRMQFSKSVENLVEKKKMEHCSSCSAAWNSCEFLKAGLANVSGEYDPYAIDDLIRQFESSYSAEETDLTLWKSFFRNQARYATICNVCLDKVEQKARKKNVVYPGEGVVATRPGDISSDDSDDESKGFDSLIILRSSDEGQMLQKWFNAAKTRAGGDKVSGATSQAQTEAYIKFLSEKSSGGKIRPRSSSADETLKQRYNSIDLDKVQEGMAMTWLTSARAKISNRFEHESAEIRQNLTALISKMKDHNLSDLRIEGKALKLEGDAILKKKRERADAVDSQVQRLTSDFDALSAGIRERRQAKAETLEIDLNKLSWDLKRSKERREMEVERQVDRLQSDEDIKVLRSSASSEISKLDSDASSREKALMAKFADECKVLDRELSDLESTLRRDCDSLNKRSKKQNTEDESNWRKTVQVYIGLAKRQLVKYS</sequence>
<name>K0TQL9_THAOC</name>
<feature type="domain" description="IPT/TIG" evidence="4">
    <location>
        <begin position="11"/>
        <end position="95"/>
    </location>
</feature>
<evidence type="ECO:0000256" key="2">
    <source>
        <dbReference type="SAM" id="MobiDB-lite"/>
    </source>
</evidence>
<organism evidence="5 6">
    <name type="scientific">Thalassiosira oceanica</name>
    <name type="common">Marine diatom</name>
    <dbReference type="NCBI Taxonomy" id="159749"/>
    <lineage>
        <taxon>Eukaryota</taxon>
        <taxon>Sar</taxon>
        <taxon>Stramenopiles</taxon>
        <taxon>Ochrophyta</taxon>
        <taxon>Bacillariophyta</taxon>
        <taxon>Coscinodiscophyceae</taxon>
        <taxon>Thalassiosirophycidae</taxon>
        <taxon>Thalassiosirales</taxon>
        <taxon>Thalassiosiraceae</taxon>
        <taxon>Thalassiosira</taxon>
    </lineage>
</organism>
<gene>
    <name evidence="5" type="ORF">THAOC_01971</name>
</gene>
<proteinExistence type="predicted"/>
<feature type="coiled-coil region" evidence="1">
    <location>
        <begin position="3082"/>
        <end position="3153"/>
    </location>
</feature>
<dbReference type="Gene3D" id="2.10.50.10">
    <property type="entry name" value="Tumor Necrosis Factor Receptor, subunit A, domain 2"/>
    <property type="match status" value="2"/>
</dbReference>
<dbReference type="InterPro" id="IPR014756">
    <property type="entry name" value="Ig_E-set"/>
</dbReference>
<dbReference type="PANTHER" id="PTHR47236">
    <property type="entry name" value="GENE, 32742-RELATED-RELATED"/>
    <property type="match status" value="1"/>
</dbReference>
<dbReference type="Proteomes" id="UP000266841">
    <property type="component" value="Unassembled WGS sequence"/>
</dbReference>
<evidence type="ECO:0000313" key="5">
    <source>
        <dbReference type="EMBL" id="EJK76277.1"/>
    </source>
</evidence>
<evidence type="ECO:0000313" key="6">
    <source>
        <dbReference type="Proteomes" id="UP000266841"/>
    </source>
</evidence>
<dbReference type="OrthoDB" id="439917at2759"/>
<feature type="region of interest" description="Disordered" evidence="2">
    <location>
        <begin position="2765"/>
        <end position="2795"/>
    </location>
</feature>
<accession>K0TQL9</accession>
<dbReference type="InterPro" id="IPR013783">
    <property type="entry name" value="Ig-like_fold"/>
</dbReference>
<comment type="caution">
    <text evidence="5">The sequence shown here is derived from an EMBL/GenBank/DDBJ whole genome shotgun (WGS) entry which is preliminary data.</text>
</comment>
<dbReference type="EMBL" id="AGNL01002373">
    <property type="protein sequence ID" value="EJK76277.1"/>
    <property type="molecule type" value="Genomic_DNA"/>
</dbReference>
<dbReference type="eggNOG" id="ENOG502QUKY">
    <property type="taxonomic scope" value="Eukaryota"/>
</dbReference>
<feature type="transmembrane region" description="Helical" evidence="3">
    <location>
        <begin position="2528"/>
        <end position="2552"/>
    </location>
</feature>
<dbReference type="SMART" id="SM00429">
    <property type="entry name" value="IPT"/>
    <property type="match status" value="3"/>
</dbReference>
<keyword evidence="6" id="KW-1185">Reference proteome</keyword>
<protein>
    <recommendedName>
        <fullName evidence="4">IPT/TIG domain-containing protein</fullName>
    </recommendedName>
</protein>
<dbReference type="InterPro" id="IPR002909">
    <property type="entry name" value="IPT_dom"/>
</dbReference>
<dbReference type="SUPFAM" id="SSF81296">
    <property type="entry name" value="E set domains"/>
    <property type="match status" value="3"/>
</dbReference>
<dbReference type="OMA" id="QHELLYY"/>
<feature type="transmembrane region" description="Helical" evidence="3">
    <location>
        <begin position="2638"/>
        <end position="2656"/>
    </location>
</feature>
<feature type="coiled-coil region" evidence="1">
    <location>
        <begin position="2691"/>
        <end position="2718"/>
    </location>
</feature>
<feature type="domain" description="IPT/TIG" evidence="4">
    <location>
        <begin position="202"/>
        <end position="289"/>
    </location>
</feature>
<feature type="transmembrane region" description="Helical" evidence="3">
    <location>
        <begin position="2328"/>
        <end position="2348"/>
    </location>
</feature>
<dbReference type="SMART" id="SM01411">
    <property type="entry name" value="Ephrin_rec_like"/>
    <property type="match status" value="5"/>
</dbReference>
<feature type="domain" description="IPT/TIG" evidence="4">
    <location>
        <begin position="97"/>
        <end position="184"/>
    </location>
</feature>
<dbReference type="CDD" id="cd00102">
    <property type="entry name" value="IPT"/>
    <property type="match status" value="2"/>
</dbReference>
<feature type="transmembrane region" description="Helical" evidence="3">
    <location>
        <begin position="2231"/>
        <end position="2250"/>
    </location>
</feature>
<keyword evidence="1" id="KW-0175">Coiled coil</keyword>
<feature type="transmembrane region" description="Helical" evidence="3">
    <location>
        <begin position="2180"/>
        <end position="2200"/>
    </location>
</feature>
<evidence type="ECO:0000256" key="3">
    <source>
        <dbReference type="SAM" id="Phobius"/>
    </source>
</evidence>
<keyword evidence="3" id="KW-0812">Transmembrane</keyword>